<dbReference type="EMBL" id="LGIA01000149">
    <property type="protein sequence ID" value="KOH44971.1"/>
    <property type="molecule type" value="Genomic_DNA"/>
</dbReference>
<proteinExistence type="inferred from homology"/>
<dbReference type="PANTHER" id="PTHR44196:SF2">
    <property type="entry name" value="SHORT-CHAIN DEHYDROGENASE-RELATED"/>
    <property type="match status" value="1"/>
</dbReference>
<dbReference type="PRINTS" id="PR00080">
    <property type="entry name" value="SDRFAMILY"/>
</dbReference>
<comment type="similarity">
    <text evidence="1 3">Belongs to the short-chain dehydrogenases/reductases (SDR) family.</text>
</comment>
<accession>A0A0L8V943</accession>
<dbReference type="Proteomes" id="UP000036958">
    <property type="component" value="Unassembled WGS sequence"/>
</dbReference>
<dbReference type="RefSeq" id="WP_053182912.1">
    <property type="nucleotide sequence ID" value="NZ_LGIA01000149.1"/>
</dbReference>
<gene>
    <name evidence="5" type="ORF">NC99_20960</name>
</gene>
<dbReference type="Gene3D" id="3.40.50.720">
    <property type="entry name" value="NAD(P)-binding Rossmann-like Domain"/>
    <property type="match status" value="1"/>
</dbReference>
<name>A0A0L8V943_9BACT</name>
<evidence type="ECO:0000256" key="3">
    <source>
        <dbReference type="RuleBase" id="RU000363"/>
    </source>
</evidence>
<dbReference type="InterPro" id="IPR036291">
    <property type="entry name" value="NAD(P)-bd_dom_sf"/>
</dbReference>
<feature type="region of interest" description="Disordered" evidence="4">
    <location>
        <begin position="264"/>
        <end position="293"/>
    </location>
</feature>
<evidence type="ECO:0000313" key="5">
    <source>
        <dbReference type="EMBL" id="KOH44971.1"/>
    </source>
</evidence>
<sequence length="293" mass="32864">MKDPNKLYTLITGASTGLGKAFAKECAQRNMNLILVSLPNENLTGLCEELRQTYQVNVFCKETNLTSRQAVLDFSNWVLENFHVNILINNAGIGGTQSFVNSETDYLDDMIQLNIRAMTLLTRLILPELKRHSTANILNVSSLAAFSPVPYKTIYPATKAFVHHFTRGLEAELQDSNVQVSVLNPGPIMTNSDVTKRINGQSAYVKLSIMTPEQVAQIAIRKMMSGKSVIIPGFMNRLNAFFIRLVPENFRIFVGTCIFKRENGKKRTHESIDNRSKQPAWKQPDQKTVAGKL</sequence>
<protein>
    <recommendedName>
        <fullName evidence="7">Short-chain dehydrogenase</fullName>
    </recommendedName>
</protein>
<dbReference type="SUPFAM" id="SSF51735">
    <property type="entry name" value="NAD(P)-binding Rossmann-fold domains"/>
    <property type="match status" value="1"/>
</dbReference>
<comment type="caution">
    <text evidence="5">The sequence shown here is derived from an EMBL/GenBank/DDBJ whole genome shotgun (WGS) entry which is preliminary data.</text>
</comment>
<dbReference type="InterPro" id="IPR002347">
    <property type="entry name" value="SDR_fam"/>
</dbReference>
<dbReference type="PANTHER" id="PTHR44196">
    <property type="entry name" value="DEHYDROGENASE/REDUCTASE SDR FAMILY MEMBER 7B"/>
    <property type="match status" value="1"/>
</dbReference>
<dbReference type="STRING" id="1409788.NC99_20960"/>
<dbReference type="OrthoDB" id="9808814at2"/>
<dbReference type="GO" id="GO:0016020">
    <property type="term" value="C:membrane"/>
    <property type="evidence" value="ECO:0007669"/>
    <property type="project" value="TreeGrafter"/>
</dbReference>
<keyword evidence="2" id="KW-0560">Oxidoreductase</keyword>
<evidence type="ECO:0008006" key="7">
    <source>
        <dbReference type="Google" id="ProtNLM"/>
    </source>
</evidence>
<dbReference type="GO" id="GO:0016491">
    <property type="term" value="F:oxidoreductase activity"/>
    <property type="evidence" value="ECO:0007669"/>
    <property type="project" value="UniProtKB-KW"/>
</dbReference>
<dbReference type="PRINTS" id="PR00081">
    <property type="entry name" value="GDHRDH"/>
</dbReference>
<evidence type="ECO:0000256" key="4">
    <source>
        <dbReference type="SAM" id="MobiDB-lite"/>
    </source>
</evidence>
<dbReference type="Pfam" id="PF00106">
    <property type="entry name" value="adh_short"/>
    <property type="match status" value="1"/>
</dbReference>
<dbReference type="AlphaFoldDB" id="A0A0L8V943"/>
<reference evidence="6" key="1">
    <citation type="submission" date="2015-07" db="EMBL/GenBank/DDBJ databases">
        <title>Genome sequencing of Sunxiuqinia dokdonensis strain SK.</title>
        <authorList>
            <person name="Ahn S."/>
            <person name="Kim B.-C."/>
        </authorList>
    </citation>
    <scope>NUCLEOTIDE SEQUENCE [LARGE SCALE GENOMIC DNA]</scope>
    <source>
        <strain evidence="6">SK</strain>
    </source>
</reference>
<evidence type="ECO:0000256" key="1">
    <source>
        <dbReference type="ARBA" id="ARBA00006484"/>
    </source>
</evidence>
<evidence type="ECO:0000256" key="2">
    <source>
        <dbReference type="ARBA" id="ARBA00023002"/>
    </source>
</evidence>
<organism evidence="5 6">
    <name type="scientific">Sunxiuqinia dokdonensis</name>
    <dbReference type="NCBI Taxonomy" id="1409788"/>
    <lineage>
        <taxon>Bacteria</taxon>
        <taxon>Pseudomonadati</taxon>
        <taxon>Bacteroidota</taxon>
        <taxon>Bacteroidia</taxon>
        <taxon>Marinilabiliales</taxon>
        <taxon>Prolixibacteraceae</taxon>
        <taxon>Sunxiuqinia</taxon>
    </lineage>
</organism>
<evidence type="ECO:0000313" key="6">
    <source>
        <dbReference type="Proteomes" id="UP000036958"/>
    </source>
</evidence>
<keyword evidence="6" id="KW-1185">Reference proteome</keyword>